<dbReference type="InterPro" id="IPR027434">
    <property type="entry name" value="Homing_endonucl"/>
</dbReference>
<keyword evidence="2" id="KW-0255">Endonuclease</keyword>
<proteinExistence type="predicted"/>
<dbReference type="Gene3D" id="3.10.28.10">
    <property type="entry name" value="Homing endonucleases"/>
    <property type="match status" value="1"/>
</dbReference>
<evidence type="ECO:0000313" key="2">
    <source>
        <dbReference type="EMBL" id="QJS52066.1"/>
    </source>
</evidence>
<dbReference type="EMBL" id="MN810332">
    <property type="protein sequence ID" value="QJS52066.1"/>
    <property type="molecule type" value="Genomic_DNA"/>
</dbReference>
<sequence length="112" mass="13007">MVLTKQSLQLPKIKYAYIAGFLDGDGCINAQIVKKSDYKLKFQIRVTVTFYQKTSRKYFLLELHKLLNLGVIRHKKNGMSDYTITGFNNVLIILKEIYPFLVLKKKASLVYL</sequence>
<accession>A0A6M4SP22</accession>
<dbReference type="Pfam" id="PF00961">
    <property type="entry name" value="LAGLIDADG_1"/>
    <property type="match status" value="1"/>
</dbReference>
<gene>
    <name evidence="2" type="primary">orf112</name>
</gene>
<dbReference type="AlphaFoldDB" id="A0A6M4SP22"/>
<keyword evidence="2" id="KW-0496">Mitochondrion</keyword>
<keyword evidence="2" id="KW-0378">Hydrolase</keyword>
<protein>
    <submittedName>
        <fullName evidence="2">Putative LAGLIDADG homing endonuclease</fullName>
    </submittedName>
</protein>
<dbReference type="SUPFAM" id="SSF55608">
    <property type="entry name" value="Homing endonucleases"/>
    <property type="match status" value="1"/>
</dbReference>
<reference evidence="2" key="1">
    <citation type="journal article" date="2020" name="Mitochondrial DNA Part B Resour">
        <title>Complete mitogenomes of the chlorophycean green algae Bulbochaete rectangularis var. hiloensis (Oedogoniales) and Stigeoclonium helveticum (Chaetophorales) provide insight into the sequence of events that led to the acquisition of a reduced-derived pattern of evolution in the Chlamydomonadales and Sphaeropleales.</title>
        <authorList>
            <person name="Turmel M."/>
            <person name="Belanger A.-S."/>
            <person name="Otis C."/>
            <person name="Lemieux C."/>
        </authorList>
    </citation>
    <scope>NUCLEOTIDE SEQUENCE</scope>
</reference>
<dbReference type="InterPro" id="IPR004860">
    <property type="entry name" value="LAGLIDADG_dom"/>
</dbReference>
<feature type="domain" description="Homing endonuclease LAGLIDADG" evidence="1">
    <location>
        <begin position="18"/>
        <end position="97"/>
    </location>
</feature>
<geneLocation type="mitochondrion" evidence="2"/>
<organism evidence="2">
    <name type="scientific">Stigeoclonium helveticum</name>
    <name type="common">Green alga</name>
    <dbReference type="NCBI Taxonomy" id="55999"/>
    <lineage>
        <taxon>Eukaryota</taxon>
        <taxon>Viridiplantae</taxon>
        <taxon>Chlorophyta</taxon>
        <taxon>core chlorophytes</taxon>
        <taxon>Chlorophyceae</taxon>
        <taxon>OCC clade</taxon>
        <taxon>Chaetophorales</taxon>
        <taxon>Chaetophoraceae</taxon>
        <taxon>Stigeoclonium</taxon>
    </lineage>
</organism>
<keyword evidence="2" id="KW-0540">Nuclease</keyword>
<dbReference type="GO" id="GO:0004519">
    <property type="term" value="F:endonuclease activity"/>
    <property type="evidence" value="ECO:0007669"/>
    <property type="project" value="UniProtKB-KW"/>
</dbReference>
<name>A0A6M4SP22_STIHE</name>
<evidence type="ECO:0000259" key="1">
    <source>
        <dbReference type="Pfam" id="PF00961"/>
    </source>
</evidence>